<dbReference type="Proteomes" id="UP000800041">
    <property type="component" value="Unassembled WGS sequence"/>
</dbReference>
<protein>
    <submittedName>
        <fullName evidence="1">Uncharacterized protein</fullName>
    </submittedName>
</protein>
<name>A0A6G1GPE9_9PEZI</name>
<evidence type="ECO:0000313" key="1">
    <source>
        <dbReference type="EMBL" id="KAF1982801.1"/>
    </source>
</evidence>
<organism evidence="1 2">
    <name type="scientific">Aulographum hederae CBS 113979</name>
    <dbReference type="NCBI Taxonomy" id="1176131"/>
    <lineage>
        <taxon>Eukaryota</taxon>
        <taxon>Fungi</taxon>
        <taxon>Dikarya</taxon>
        <taxon>Ascomycota</taxon>
        <taxon>Pezizomycotina</taxon>
        <taxon>Dothideomycetes</taxon>
        <taxon>Pleosporomycetidae</taxon>
        <taxon>Aulographales</taxon>
        <taxon>Aulographaceae</taxon>
    </lineage>
</organism>
<proteinExistence type="predicted"/>
<gene>
    <name evidence="1" type="ORF">K402DRAFT_186003</name>
</gene>
<reference evidence="1" key="1">
    <citation type="journal article" date="2020" name="Stud. Mycol.">
        <title>101 Dothideomycetes genomes: a test case for predicting lifestyles and emergence of pathogens.</title>
        <authorList>
            <person name="Haridas S."/>
            <person name="Albert R."/>
            <person name="Binder M."/>
            <person name="Bloem J."/>
            <person name="Labutti K."/>
            <person name="Salamov A."/>
            <person name="Andreopoulos B."/>
            <person name="Baker S."/>
            <person name="Barry K."/>
            <person name="Bills G."/>
            <person name="Bluhm B."/>
            <person name="Cannon C."/>
            <person name="Castanera R."/>
            <person name="Culley D."/>
            <person name="Daum C."/>
            <person name="Ezra D."/>
            <person name="Gonzalez J."/>
            <person name="Henrissat B."/>
            <person name="Kuo A."/>
            <person name="Liang C."/>
            <person name="Lipzen A."/>
            <person name="Lutzoni F."/>
            <person name="Magnuson J."/>
            <person name="Mondo S."/>
            <person name="Nolan M."/>
            <person name="Ohm R."/>
            <person name="Pangilinan J."/>
            <person name="Park H.-J."/>
            <person name="Ramirez L."/>
            <person name="Alfaro M."/>
            <person name="Sun H."/>
            <person name="Tritt A."/>
            <person name="Yoshinaga Y."/>
            <person name="Zwiers L.-H."/>
            <person name="Turgeon B."/>
            <person name="Goodwin S."/>
            <person name="Spatafora J."/>
            <person name="Crous P."/>
            <person name="Grigoriev I."/>
        </authorList>
    </citation>
    <scope>NUCLEOTIDE SEQUENCE</scope>
    <source>
        <strain evidence="1">CBS 113979</strain>
    </source>
</reference>
<dbReference type="AlphaFoldDB" id="A0A6G1GPE9"/>
<dbReference type="EMBL" id="ML977180">
    <property type="protein sequence ID" value="KAF1982801.1"/>
    <property type="molecule type" value="Genomic_DNA"/>
</dbReference>
<accession>A0A6G1GPE9</accession>
<keyword evidence="2" id="KW-1185">Reference proteome</keyword>
<evidence type="ECO:0000313" key="2">
    <source>
        <dbReference type="Proteomes" id="UP000800041"/>
    </source>
</evidence>
<sequence length="135" mass="15658">MSDLVTTCFNSAMSRARPQSRWRTLVGFFSRSSSFQVPLRHVLFAVLSIPFLSAFSAEEHICSVPSRWSLLSICCQDIQAHPPSLEMWRTMPEESPLVKLFWMPSVLFDQSFHRIFNREELKMARSSATWMNNEP</sequence>